<reference evidence="1 2" key="1">
    <citation type="submission" date="2020-08" db="EMBL/GenBank/DDBJ databases">
        <title>Dyella sp. G9 isolated from forest soil.</title>
        <authorList>
            <person name="Fu J."/>
            <person name="Qiu L."/>
        </authorList>
    </citation>
    <scope>NUCLEOTIDE SEQUENCE [LARGE SCALE GENOMIC DNA]</scope>
    <source>
        <strain evidence="1 2">G9</strain>
    </source>
</reference>
<proteinExistence type="predicted"/>
<evidence type="ECO:0000313" key="2">
    <source>
        <dbReference type="Proteomes" id="UP000515873"/>
    </source>
</evidence>
<dbReference type="Proteomes" id="UP000515873">
    <property type="component" value="Chromosome"/>
</dbReference>
<dbReference type="RefSeq" id="WP_187056445.1">
    <property type="nucleotide sequence ID" value="NZ_CP060412.1"/>
</dbReference>
<accession>A0A7G8Q2H3</accession>
<organism evidence="1 2">
    <name type="scientific">Dyella telluris</name>
    <dbReference type="NCBI Taxonomy" id="2763498"/>
    <lineage>
        <taxon>Bacteria</taxon>
        <taxon>Pseudomonadati</taxon>
        <taxon>Pseudomonadota</taxon>
        <taxon>Gammaproteobacteria</taxon>
        <taxon>Lysobacterales</taxon>
        <taxon>Rhodanobacteraceae</taxon>
        <taxon>Dyella</taxon>
    </lineage>
</organism>
<dbReference type="EMBL" id="CP060412">
    <property type="protein sequence ID" value="QNK00981.1"/>
    <property type="molecule type" value="Genomic_DNA"/>
</dbReference>
<evidence type="ECO:0000313" key="1">
    <source>
        <dbReference type="EMBL" id="QNK00981.1"/>
    </source>
</evidence>
<protein>
    <submittedName>
        <fullName evidence="1">Uncharacterized protein</fullName>
    </submittedName>
</protein>
<dbReference type="KEGG" id="dtl:H8F01_18210"/>
<gene>
    <name evidence="1" type="ORF">H8F01_18210</name>
</gene>
<sequence length="207" mass="23023">MTPDTVELTAEQEETAWRLMDDVSSAQASGDVSAQLAAIGAFFDWQMEVGLMTTEDFRMWSLPHLREVMRAMVELDPALADAQADIAVNKLDGRDGIADAGWAALVLDAYTNARQDLGLDTLMTPELRASLVRLSRNIEVRTDLACQLLHRHAHKPFSPAQADHAEVWSTCKGARREAQDILQLLAAPIEEREGWYLQRSMPHEGTP</sequence>
<dbReference type="AlphaFoldDB" id="A0A7G8Q2H3"/>
<keyword evidence="2" id="KW-1185">Reference proteome</keyword>
<name>A0A7G8Q2H3_9GAMM</name>